<gene>
    <name evidence="6 8" type="primary">rplW</name>
    <name evidence="8" type="ORF">IAC95_03220</name>
</gene>
<organism evidence="8 9">
    <name type="scientific">Candidatus Fimimonas gallinarum</name>
    <dbReference type="NCBI Taxonomy" id="2840821"/>
    <lineage>
        <taxon>Bacteria</taxon>
        <taxon>Pseudomonadati</taxon>
        <taxon>Myxococcota</taxon>
        <taxon>Myxococcia</taxon>
        <taxon>Myxococcales</taxon>
        <taxon>Cystobacterineae</taxon>
        <taxon>Myxococcaceae</taxon>
        <taxon>Myxococcaceae incertae sedis</taxon>
        <taxon>Candidatus Fimimonas</taxon>
    </lineage>
</organism>
<keyword evidence="4 6" id="KW-0689">Ribosomal protein</keyword>
<dbReference type="InterPro" id="IPR012677">
    <property type="entry name" value="Nucleotide-bd_a/b_plait_sf"/>
</dbReference>
<evidence type="ECO:0000256" key="6">
    <source>
        <dbReference type="HAMAP-Rule" id="MF_01369"/>
    </source>
</evidence>
<dbReference type="PANTHER" id="PTHR11620">
    <property type="entry name" value="60S RIBOSOMAL PROTEIN L23A"/>
    <property type="match status" value="1"/>
</dbReference>
<comment type="caution">
    <text evidence="8">The sequence shown here is derived from an EMBL/GenBank/DDBJ whole genome shotgun (WGS) entry which is preliminary data.</text>
</comment>
<dbReference type="Pfam" id="PF00276">
    <property type="entry name" value="Ribosomal_L23"/>
    <property type="match status" value="1"/>
</dbReference>
<dbReference type="GO" id="GO:0019843">
    <property type="term" value="F:rRNA binding"/>
    <property type="evidence" value="ECO:0007669"/>
    <property type="project" value="UniProtKB-UniRule"/>
</dbReference>
<comment type="similarity">
    <text evidence="1 6 7">Belongs to the universal ribosomal protein uL23 family.</text>
</comment>
<dbReference type="Proteomes" id="UP000824200">
    <property type="component" value="Unassembled WGS sequence"/>
</dbReference>
<dbReference type="InterPro" id="IPR012678">
    <property type="entry name" value="Ribosomal_uL23/eL15/eS24_sf"/>
</dbReference>
<protein>
    <recommendedName>
        <fullName evidence="6">Large ribosomal subunit protein uL23</fullName>
    </recommendedName>
</protein>
<reference evidence="8" key="2">
    <citation type="journal article" date="2021" name="PeerJ">
        <title>Extensive microbial diversity within the chicken gut microbiome revealed by metagenomics and culture.</title>
        <authorList>
            <person name="Gilroy R."/>
            <person name="Ravi A."/>
            <person name="Getino M."/>
            <person name="Pursley I."/>
            <person name="Horton D.L."/>
            <person name="Alikhan N.F."/>
            <person name="Baker D."/>
            <person name="Gharbi K."/>
            <person name="Hall N."/>
            <person name="Watson M."/>
            <person name="Adriaenssens E.M."/>
            <person name="Foster-Nyarko E."/>
            <person name="Jarju S."/>
            <person name="Secka A."/>
            <person name="Antonio M."/>
            <person name="Oren A."/>
            <person name="Chaudhuri R.R."/>
            <person name="La Ragione R."/>
            <person name="Hildebrand F."/>
            <person name="Pallen M.J."/>
        </authorList>
    </citation>
    <scope>NUCLEOTIDE SEQUENCE</scope>
    <source>
        <strain evidence="8">CHK121-14286</strain>
    </source>
</reference>
<keyword evidence="3 6" id="KW-0694">RNA-binding</keyword>
<name>A0A9D1E3M1_9BACT</name>
<keyword evidence="2 6" id="KW-0699">rRNA-binding</keyword>
<accession>A0A9D1E3M1</accession>
<dbReference type="GO" id="GO:0005840">
    <property type="term" value="C:ribosome"/>
    <property type="evidence" value="ECO:0007669"/>
    <property type="project" value="UniProtKB-KW"/>
</dbReference>
<evidence type="ECO:0000256" key="5">
    <source>
        <dbReference type="ARBA" id="ARBA00023274"/>
    </source>
</evidence>
<comment type="subunit">
    <text evidence="6">Part of the 50S ribosomal subunit. Contacts protein L29, and trigger factor when it is bound to the ribosome.</text>
</comment>
<dbReference type="GO" id="GO:0006412">
    <property type="term" value="P:translation"/>
    <property type="evidence" value="ECO:0007669"/>
    <property type="project" value="UniProtKB-UniRule"/>
</dbReference>
<dbReference type="GO" id="GO:1990904">
    <property type="term" value="C:ribonucleoprotein complex"/>
    <property type="evidence" value="ECO:0007669"/>
    <property type="project" value="UniProtKB-KW"/>
</dbReference>
<dbReference type="FunFam" id="3.30.70.330:FF:000001">
    <property type="entry name" value="50S ribosomal protein L23"/>
    <property type="match status" value="1"/>
</dbReference>
<dbReference type="EMBL" id="DVHL01000027">
    <property type="protein sequence ID" value="HIR65878.1"/>
    <property type="molecule type" value="Genomic_DNA"/>
</dbReference>
<dbReference type="HAMAP" id="MF_01369_B">
    <property type="entry name" value="Ribosomal_uL23_B"/>
    <property type="match status" value="1"/>
</dbReference>
<proteinExistence type="inferred from homology"/>
<dbReference type="GO" id="GO:0003735">
    <property type="term" value="F:structural constituent of ribosome"/>
    <property type="evidence" value="ECO:0007669"/>
    <property type="project" value="InterPro"/>
</dbReference>
<keyword evidence="5 6" id="KW-0687">Ribonucleoprotein</keyword>
<dbReference type="Gene3D" id="3.30.70.330">
    <property type="match status" value="1"/>
</dbReference>
<evidence type="ECO:0000256" key="2">
    <source>
        <dbReference type="ARBA" id="ARBA00022730"/>
    </source>
</evidence>
<reference evidence="8" key="1">
    <citation type="submission" date="2020-10" db="EMBL/GenBank/DDBJ databases">
        <authorList>
            <person name="Gilroy R."/>
        </authorList>
    </citation>
    <scope>NUCLEOTIDE SEQUENCE</scope>
    <source>
        <strain evidence="8">CHK121-14286</strain>
    </source>
</reference>
<evidence type="ECO:0000256" key="4">
    <source>
        <dbReference type="ARBA" id="ARBA00022980"/>
    </source>
</evidence>
<evidence type="ECO:0000313" key="9">
    <source>
        <dbReference type="Proteomes" id="UP000824200"/>
    </source>
</evidence>
<comment type="function">
    <text evidence="6">One of the early assembly proteins it binds 23S rRNA. One of the proteins that surrounds the polypeptide exit tunnel on the outside of the ribosome. Forms the main docking site for trigger factor binding to the ribosome.</text>
</comment>
<sequence>MNSYDIIRRPVLTEKSYAGIPAKVYTFEVATSANKVEIKKAVEEIFGVKVEKVTTATVNGKLKRQGRTQGHTPDWKKATVKLTSDSKAIEFFESLS</sequence>
<evidence type="ECO:0000313" key="8">
    <source>
        <dbReference type="EMBL" id="HIR65878.1"/>
    </source>
</evidence>
<dbReference type="InterPro" id="IPR013025">
    <property type="entry name" value="Ribosomal_uL23-like"/>
</dbReference>
<dbReference type="NCBIfam" id="NF004363">
    <property type="entry name" value="PRK05738.2-4"/>
    <property type="match status" value="1"/>
</dbReference>
<evidence type="ECO:0000256" key="1">
    <source>
        <dbReference type="ARBA" id="ARBA00006700"/>
    </source>
</evidence>
<dbReference type="InterPro" id="IPR001014">
    <property type="entry name" value="Ribosomal_uL23_CS"/>
</dbReference>
<dbReference type="PROSITE" id="PS00050">
    <property type="entry name" value="RIBOSOMAL_L23"/>
    <property type="match status" value="1"/>
</dbReference>
<evidence type="ECO:0000256" key="7">
    <source>
        <dbReference type="RuleBase" id="RU003934"/>
    </source>
</evidence>
<evidence type="ECO:0000256" key="3">
    <source>
        <dbReference type="ARBA" id="ARBA00022884"/>
    </source>
</evidence>
<dbReference type="SUPFAM" id="SSF54189">
    <property type="entry name" value="Ribosomal proteins S24e, L23 and L15e"/>
    <property type="match status" value="1"/>
</dbReference>
<dbReference type="AlphaFoldDB" id="A0A9D1E3M1"/>